<dbReference type="PANTHER" id="PTHR13903:SF8">
    <property type="entry name" value="PIRIN"/>
    <property type="match status" value="1"/>
</dbReference>
<dbReference type="Pfam" id="PF05726">
    <property type="entry name" value="Pirin_C"/>
    <property type="match status" value="1"/>
</dbReference>
<dbReference type="InterPro" id="IPR003829">
    <property type="entry name" value="Pirin_N_dom"/>
</dbReference>
<keyword evidence="6" id="KW-1185">Reference proteome</keyword>
<dbReference type="Gene3D" id="2.60.120.10">
    <property type="entry name" value="Jelly Rolls"/>
    <property type="match status" value="2"/>
</dbReference>
<dbReference type="PIRSF" id="PIRSF006232">
    <property type="entry name" value="Pirin"/>
    <property type="match status" value="1"/>
</dbReference>
<proteinExistence type="inferred from homology"/>
<dbReference type="CDD" id="cd02909">
    <property type="entry name" value="cupin_pirin_N"/>
    <property type="match status" value="1"/>
</dbReference>
<gene>
    <name evidence="5" type="ORF">NBRC116585_30200</name>
</gene>
<protein>
    <submittedName>
        <fullName evidence="5">Pirin family protein</fullName>
    </submittedName>
</protein>
<reference evidence="5 6" key="1">
    <citation type="submission" date="2024-04" db="EMBL/GenBank/DDBJ databases">
        <title>Draft genome sequence of Thalassolituus maritimus NBRC 116585.</title>
        <authorList>
            <person name="Miyakawa T."/>
            <person name="Kusuya Y."/>
            <person name="Miura T."/>
        </authorList>
    </citation>
    <scope>NUCLEOTIDE SEQUENCE [LARGE SCALE GENOMIC DNA]</scope>
    <source>
        <strain evidence="5 6">5NW40-0001</strain>
    </source>
</reference>
<organism evidence="5 6">
    <name type="scientific">Thalassolituus maritimus</name>
    <dbReference type="NCBI Taxonomy" id="484498"/>
    <lineage>
        <taxon>Bacteria</taxon>
        <taxon>Pseudomonadati</taxon>
        <taxon>Pseudomonadota</taxon>
        <taxon>Gammaproteobacteria</taxon>
        <taxon>Oceanospirillales</taxon>
        <taxon>Oceanospirillaceae</taxon>
        <taxon>Thalassolituus</taxon>
    </lineage>
</organism>
<evidence type="ECO:0000259" key="4">
    <source>
        <dbReference type="Pfam" id="PF05726"/>
    </source>
</evidence>
<feature type="domain" description="Pirin N-terminal" evidence="3">
    <location>
        <begin position="31"/>
        <end position="120"/>
    </location>
</feature>
<comment type="caution">
    <text evidence="5">The sequence shown here is derived from an EMBL/GenBank/DDBJ whole genome shotgun (WGS) entry which is preliminary data.</text>
</comment>
<dbReference type="InterPro" id="IPR014710">
    <property type="entry name" value="RmlC-like_jellyroll"/>
</dbReference>
<dbReference type="Pfam" id="PF02678">
    <property type="entry name" value="Pirin"/>
    <property type="match status" value="1"/>
</dbReference>
<evidence type="ECO:0000313" key="5">
    <source>
        <dbReference type="EMBL" id="GAA6146900.1"/>
    </source>
</evidence>
<name>A0ABQ0A3C8_9GAMM</name>
<sequence length="284" mass="31080">MTVRSIENIIRSYPSSDGDGVKIRRLALFNQRDTDPFLMLDELVSDDEADYMGGFPPHPHRGMETLTYLRKGALIHKDHMGNRGEIRSGGAQWMSAGKGIIHSEMPELDLGGLHGFQLWINLPAKDKMSDPAYRDVPKEEIPLVPLASGGEVRVVAGNWVLEGKEVSGPLDRLAANAAYLDVSLNAGEELHLPVTGNKRAVAYVYKGALDTGSISAPQLPEKPLLVFGTKGDELHLKAATDAQFLLLAGEPILEPVAHYGPFVMNTQEEIEQAIRDYNSGQFGR</sequence>
<dbReference type="CDD" id="cd02247">
    <property type="entry name" value="cupin_pirin_C"/>
    <property type="match status" value="1"/>
</dbReference>
<evidence type="ECO:0000259" key="3">
    <source>
        <dbReference type="Pfam" id="PF02678"/>
    </source>
</evidence>
<feature type="domain" description="Pirin C-terminal" evidence="4">
    <location>
        <begin position="179"/>
        <end position="283"/>
    </location>
</feature>
<dbReference type="InterPro" id="IPR008778">
    <property type="entry name" value="Pirin_C_dom"/>
</dbReference>
<dbReference type="PANTHER" id="PTHR13903">
    <property type="entry name" value="PIRIN-RELATED"/>
    <property type="match status" value="1"/>
</dbReference>
<comment type="similarity">
    <text evidence="1 2">Belongs to the pirin family.</text>
</comment>
<dbReference type="Proteomes" id="UP001481413">
    <property type="component" value="Unassembled WGS sequence"/>
</dbReference>
<accession>A0ABQ0A3C8</accession>
<dbReference type="EMBL" id="BAABWH010000012">
    <property type="protein sequence ID" value="GAA6146900.1"/>
    <property type="molecule type" value="Genomic_DNA"/>
</dbReference>
<evidence type="ECO:0000256" key="1">
    <source>
        <dbReference type="ARBA" id="ARBA00008416"/>
    </source>
</evidence>
<evidence type="ECO:0000256" key="2">
    <source>
        <dbReference type="RuleBase" id="RU003457"/>
    </source>
</evidence>
<evidence type="ECO:0000313" key="6">
    <source>
        <dbReference type="Proteomes" id="UP001481413"/>
    </source>
</evidence>
<dbReference type="InterPro" id="IPR011051">
    <property type="entry name" value="RmlC_Cupin_sf"/>
</dbReference>
<dbReference type="InterPro" id="IPR012093">
    <property type="entry name" value="Pirin"/>
</dbReference>
<dbReference type="SUPFAM" id="SSF51182">
    <property type="entry name" value="RmlC-like cupins"/>
    <property type="match status" value="1"/>
</dbReference>
<dbReference type="RefSeq" id="WP_353296110.1">
    <property type="nucleotide sequence ID" value="NZ_BAABWH010000012.1"/>
</dbReference>